<dbReference type="OrthoDB" id="6105938at2759"/>
<dbReference type="Gene3D" id="3.30.40.10">
    <property type="entry name" value="Zinc/RING finger domain, C3HC4 (zinc finger)"/>
    <property type="match status" value="1"/>
</dbReference>
<dbReference type="CDD" id="cd19769">
    <property type="entry name" value="Bbox2_TRIM16-like"/>
    <property type="match status" value="1"/>
</dbReference>
<dbReference type="SMART" id="SM00336">
    <property type="entry name" value="BBOX"/>
    <property type="match status" value="1"/>
</dbReference>
<dbReference type="PANTHER" id="PTHR25465:SF5">
    <property type="entry name" value="E3 UBIQUITIN_ISG15 LIGASE TRIM25-RELATED"/>
    <property type="match status" value="1"/>
</dbReference>
<name>A0A553RA01_9TELE</name>
<sequence length="542" mass="61508">MAEARFSEDQFSCSVCLDLLKDPVTIPCGHSYCRACIADCWNQQNQSNVSCPQCRQTFSSRPTLAKNTILAALVEQLKKDDLKSDVQAGEGDVECDVCAGGKLKAVKACLVCLNSYCQTHLEQHESLFKGKRHNLIDATGRLQEMICHQHGKLLEIFCRTDQCCICMLCLVDEHKNHDTVSAEAGRTEKQKHFDEVQEKFREQIQVREKKLEELKDAVRTHGHSADTAVQDIQRISSEIVHAVEERCLEVTQMIREREKVATRQAGGILTQLDLETDSLRRKNASFPSLPVPPASLDVPNIAVSCYGDVAKSVSQLKQKVLDCSSKETDWISGQVLCMQIIPTPEYETREQFLQYFFKFTGDPNTVHPCLHLSRKNRCVTTGTGTQYPDHPDRFNESRQVLCRESVCGRSYWEVDWEGDDVCIAVSYKSISRKGLVAENNFGFNDQSWSLNCSLSSCSFWHNKEKTVLPVVPRKRVGVYVDHRAGILSFYSISDTMELIHRVHTTFSQPLHPGFNLKVRLFSLLRLALKQRTEPYVKLCDVY</sequence>
<feature type="domain" description="B30.2/SPRY" evidence="9">
    <location>
        <begin position="339"/>
        <end position="533"/>
    </location>
</feature>
<dbReference type="InterPro" id="IPR003877">
    <property type="entry name" value="SPRY_dom"/>
</dbReference>
<dbReference type="PROSITE" id="PS50089">
    <property type="entry name" value="ZF_RING_2"/>
    <property type="match status" value="1"/>
</dbReference>
<dbReference type="Pfam" id="PF13765">
    <property type="entry name" value="PRY"/>
    <property type="match status" value="1"/>
</dbReference>
<dbReference type="InterPro" id="IPR000315">
    <property type="entry name" value="Znf_B-box"/>
</dbReference>
<evidence type="ECO:0008006" key="12">
    <source>
        <dbReference type="Google" id="ProtNLM"/>
    </source>
</evidence>
<dbReference type="InterPro" id="IPR006574">
    <property type="entry name" value="PRY"/>
</dbReference>
<evidence type="ECO:0000259" key="9">
    <source>
        <dbReference type="PROSITE" id="PS50188"/>
    </source>
</evidence>
<dbReference type="PROSITE" id="PS50188">
    <property type="entry name" value="B302_SPRY"/>
    <property type="match status" value="1"/>
</dbReference>
<dbReference type="InterPro" id="IPR013083">
    <property type="entry name" value="Znf_RING/FYVE/PHD"/>
</dbReference>
<evidence type="ECO:0000256" key="4">
    <source>
        <dbReference type="ARBA" id="ARBA00022833"/>
    </source>
</evidence>
<dbReference type="SMART" id="SM00184">
    <property type="entry name" value="RING"/>
    <property type="match status" value="1"/>
</dbReference>
<keyword evidence="1" id="KW-0399">Innate immunity</keyword>
<keyword evidence="11" id="KW-1185">Reference proteome</keyword>
<evidence type="ECO:0000256" key="3">
    <source>
        <dbReference type="ARBA" id="ARBA00022771"/>
    </source>
</evidence>
<evidence type="ECO:0000259" key="8">
    <source>
        <dbReference type="PROSITE" id="PS50119"/>
    </source>
</evidence>
<dbReference type="GO" id="GO:0008270">
    <property type="term" value="F:zinc ion binding"/>
    <property type="evidence" value="ECO:0007669"/>
    <property type="project" value="UniProtKB-KW"/>
</dbReference>
<dbReference type="SUPFAM" id="SSF57850">
    <property type="entry name" value="RING/U-box"/>
    <property type="match status" value="1"/>
</dbReference>
<dbReference type="InterPro" id="IPR003879">
    <property type="entry name" value="Butyrophylin_SPRY"/>
</dbReference>
<dbReference type="STRING" id="623744.A0A553RA01"/>
<dbReference type="SUPFAM" id="SSF49899">
    <property type="entry name" value="Concanavalin A-like lectins/glucanases"/>
    <property type="match status" value="1"/>
</dbReference>
<dbReference type="AlphaFoldDB" id="A0A553RA01"/>
<dbReference type="InterPro" id="IPR051051">
    <property type="entry name" value="E3_ubiq-ligase_TRIM/RNF"/>
</dbReference>
<keyword evidence="4" id="KW-0862">Zinc</keyword>
<dbReference type="PANTHER" id="PTHR25465">
    <property type="entry name" value="B-BOX DOMAIN CONTAINING"/>
    <property type="match status" value="1"/>
</dbReference>
<dbReference type="PROSITE" id="PS00518">
    <property type="entry name" value="ZF_RING_1"/>
    <property type="match status" value="1"/>
</dbReference>
<proteinExistence type="predicted"/>
<dbReference type="InterPro" id="IPR043136">
    <property type="entry name" value="B30.2/SPRY_sf"/>
</dbReference>
<dbReference type="Pfam" id="PF25600">
    <property type="entry name" value="TRIM_CC"/>
    <property type="match status" value="1"/>
</dbReference>
<keyword evidence="3 6" id="KW-0863">Zinc-finger</keyword>
<dbReference type="GO" id="GO:0045087">
    <property type="term" value="P:innate immune response"/>
    <property type="evidence" value="ECO:0007669"/>
    <property type="project" value="UniProtKB-KW"/>
</dbReference>
<protein>
    <recommendedName>
        <fullName evidence="12">RING-type domain-containing protein</fullName>
    </recommendedName>
</protein>
<dbReference type="InterPro" id="IPR013320">
    <property type="entry name" value="ConA-like_dom_sf"/>
</dbReference>
<dbReference type="Proteomes" id="UP000316079">
    <property type="component" value="Unassembled WGS sequence"/>
</dbReference>
<dbReference type="InterPro" id="IPR001841">
    <property type="entry name" value="Znf_RING"/>
</dbReference>
<dbReference type="GO" id="GO:0005737">
    <property type="term" value="C:cytoplasm"/>
    <property type="evidence" value="ECO:0007669"/>
    <property type="project" value="UniProtKB-ARBA"/>
</dbReference>
<dbReference type="Gene3D" id="3.30.160.60">
    <property type="entry name" value="Classic Zinc Finger"/>
    <property type="match status" value="1"/>
</dbReference>
<dbReference type="Gene3D" id="4.10.830.40">
    <property type="match status" value="1"/>
</dbReference>
<evidence type="ECO:0000256" key="6">
    <source>
        <dbReference type="PROSITE-ProRule" id="PRU00024"/>
    </source>
</evidence>
<dbReference type="Pfam" id="PF15227">
    <property type="entry name" value="zf-C3HC4_4"/>
    <property type="match status" value="1"/>
</dbReference>
<feature type="domain" description="B box-type" evidence="8">
    <location>
        <begin position="142"/>
        <end position="182"/>
    </location>
</feature>
<evidence type="ECO:0000256" key="1">
    <source>
        <dbReference type="ARBA" id="ARBA00022588"/>
    </source>
</evidence>
<dbReference type="InterPro" id="IPR017907">
    <property type="entry name" value="Znf_RING_CS"/>
</dbReference>
<keyword evidence="2" id="KW-0479">Metal-binding</keyword>
<dbReference type="CDD" id="cd16040">
    <property type="entry name" value="SPRY_PRY_SNTX"/>
    <property type="match status" value="1"/>
</dbReference>
<organism evidence="10 11">
    <name type="scientific">Danionella cerebrum</name>
    <dbReference type="NCBI Taxonomy" id="2873325"/>
    <lineage>
        <taxon>Eukaryota</taxon>
        <taxon>Metazoa</taxon>
        <taxon>Chordata</taxon>
        <taxon>Craniata</taxon>
        <taxon>Vertebrata</taxon>
        <taxon>Euteleostomi</taxon>
        <taxon>Actinopterygii</taxon>
        <taxon>Neopterygii</taxon>
        <taxon>Teleostei</taxon>
        <taxon>Ostariophysi</taxon>
        <taxon>Cypriniformes</taxon>
        <taxon>Danionidae</taxon>
        <taxon>Danioninae</taxon>
        <taxon>Danionella</taxon>
    </lineage>
</organism>
<evidence type="ECO:0000256" key="2">
    <source>
        <dbReference type="ARBA" id="ARBA00022723"/>
    </source>
</evidence>
<dbReference type="SMART" id="SM00589">
    <property type="entry name" value="PRY"/>
    <property type="match status" value="1"/>
</dbReference>
<dbReference type="PRINTS" id="PR01407">
    <property type="entry name" value="BUTYPHLNCDUF"/>
</dbReference>
<gene>
    <name evidence="10" type="ORF">DNTS_024564</name>
</gene>
<dbReference type="Gene3D" id="2.60.120.920">
    <property type="match status" value="1"/>
</dbReference>
<keyword evidence="5" id="KW-0391">Immunity</keyword>
<dbReference type="Pfam" id="PF00622">
    <property type="entry name" value="SPRY"/>
    <property type="match status" value="1"/>
</dbReference>
<evidence type="ECO:0000313" key="10">
    <source>
        <dbReference type="EMBL" id="TRY99012.1"/>
    </source>
</evidence>
<accession>A0A553RA01</accession>
<feature type="domain" description="RING-type" evidence="7">
    <location>
        <begin position="13"/>
        <end position="55"/>
    </location>
</feature>
<comment type="caution">
    <text evidence="10">The sequence shown here is derived from an EMBL/GenBank/DDBJ whole genome shotgun (WGS) entry which is preliminary data.</text>
</comment>
<evidence type="ECO:0000256" key="5">
    <source>
        <dbReference type="ARBA" id="ARBA00022859"/>
    </source>
</evidence>
<dbReference type="Pfam" id="PF00643">
    <property type="entry name" value="zf-B_box"/>
    <property type="match status" value="1"/>
</dbReference>
<dbReference type="SUPFAM" id="SSF57845">
    <property type="entry name" value="B-box zinc-binding domain"/>
    <property type="match status" value="1"/>
</dbReference>
<dbReference type="InterPro" id="IPR058030">
    <property type="entry name" value="TRIM8/14/16/25/29/45/65_CC"/>
</dbReference>
<evidence type="ECO:0000313" key="11">
    <source>
        <dbReference type="Proteomes" id="UP000316079"/>
    </source>
</evidence>
<dbReference type="SMART" id="SM00449">
    <property type="entry name" value="SPRY"/>
    <property type="match status" value="1"/>
</dbReference>
<dbReference type="InterPro" id="IPR001870">
    <property type="entry name" value="B30.2/SPRY"/>
</dbReference>
<dbReference type="EMBL" id="SRMA01025117">
    <property type="protein sequence ID" value="TRY99012.1"/>
    <property type="molecule type" value="Genomic_DNA"/>
</dbReference>
<reference evidence="10 11" key="1">
    <citation type="journal article" date="2019" name="Sci. Data">
        <title>Hybrid genome assembly and annotation of Danionella translucida.</title>
        <authorList>
            <person name="Kadobianskyi M."/>
            <person name="Schulze L."/>
            <person name="Schuelke M."/>
            <person name="Judkewitz B."/>
        </authorList>
    </citation>
    <scope>NUCLEOTIDE SEQUENCE [LARGE SCALE GENOMIC DNA]</scope>
    <source>
        <strain evidence="10 11">Bolton</strain>
    </source>
</reference>
<evidence type="ECO:0000259" key="7">
    <source>
        <dbReference type="PROSITE" id="PS50089"/>
    </source>
</evidence>
<dbReference type="PROSITE" id="PS50119">
    <property type="entry name" value="ZF_BBOX"/>
    <property type="match status" value="1"/>
</dbReference>